<reference evidence="1 2" key="1">
    <citation type="journal article" date="2022" name="Plant J.">
        <title>Chromosome-level genome of Camellia lanceoleosa provides a valuable resource for understanding genome evolution and self-incompatibility.</title>
        <authorList>
            <person name="Gong W."/>
            <person name="Xiao S."/>
            <person name="Wang L."/>
            <person name="Liao Z."/>
            <person name="Chang Y."/>
            <person name="Mo W."/>
            <person name="Hu G."/>
            <person name="Li W."/>
            <person name="Zhao G."/>
            <person name="Zhu H."/>
            <person name="Hu X."/>
            <person name="Ji K."/>
            <person name="Xiang X."/>
            <person name="Song Q."/>
            <person name="Yuan D."/>
            <person name="Jin S."/>
            <person name="Zhang L."/>
        </authorList>
    </citation>
    <scope>NUCLEOTIDE SEQUENCE [LARGE SCALE GENOMIC DNA]</scope>
    <source>
        <strain evidence="1">SQ_2022a</strain>
    </source>
</reference>
<gene>
    <name evidence="1" type="ORF">LOK49_LG05G01524</name>
</gene>
<proteinExistence type="predicted"/>
<evidence type="ECO:0000313" key="1">
    <source>
        <dbReference type="EMBL" id="KAI8015526.1"/>
    </source>
</evidence>
<dbReference type="Proteomes" id="UP001060215">
    <property type="component" value="Chromosome 4"/>
</dbReference>
<evidence type="ECO:0000313" key="2">
    <source>
        <dbReference type="Proteomes" id="UP001060215"/>
    </source>
</evidence>
<sequence>MRSLPWQVNGFLSDVQRRCGAQRRECCGGNHLRKMLPAGALLTNEEQLDYSIAIKYNDPPMPYQVPKVDPLDVDFISIHTSSIVSVSECVPVNSRLKDGEERTN</sequence>
<dbReference type="EMBL" id="CM045761">
    <property type="protein sequence ID" value="KAI8015526.1"/>
    <property type="molecule type" value="Genomic_DNA"/>
</dbReference>
<protein>
    <submittedName>
        <fullName evidence="1">Uncharacterized protein</fullName>
    </submittedName>
</protein>
<name>A0ACC0HQU7_9ERIC</name>
<keyword evidence="2" id="KW-1185">Reference proteome</keyword>
<accession>A0ACC0HQU7</accession>
<organism evidence="1 2">
    <name type="scientific">Camellia lanceoleosa</name>
    <dbReference type="NCBI Taxonomy" id="1840588"/>
    <lineage>
        <taxon>Eukaryota</taxon>
        <taxon>Viridiplantae</taxon>
        <taxon>Streptophyta</taxon>
        <taxon>Embryophyta</taxon>
        <taxon>Tracheophyta</taxon>
        <taxon>Spermatophyta</taxon>
        <taxon>Magnoliopsida</taxon>
        <taxon>eudicotyledons</taxon>
        <taxon>Gunneridae</taxon>
        <taxon>Pentapetalae</taxon>
        <taxon>asterids</taxon>
        <taxon>Ericales</taxon>
        <taxon>Theaceae</taxon>
        <taxon>Camellia</taxon>
    </lineage>
</organism>
<comment type="caution">
    <text evidence="1">The sequence shown here is derived from an EMBL/GenBank/DDBJ whole genome shotgun (WGS) entry which is preliminary data.</text>
</comment>